<evidence type="ECO:0000256" key="1">
    <source>
        <dbReference type="SAM" id="Coils"/>
    </source>
</evidence>
<dbReference type="Gene3D" id="2.40.50.100">
    <property type="match status" value="1"/>
</dbReference>
<keyword evidence="1" id="KW-0175">Coiled coil</keyword>
<protein>
    <submittedName>
        <fullName evidence="3">Biotin/lipoyl-binding protein</fullName>
    </submittedName>
</protein>
<proteinExistence type="predicted"/>
<dbReference type="PANTHER" id="PTHR30438">
    <property type="entry name" value="36 KDA ANTIGEN-RELATED"/>
    <property type="match status" value="1"/>
</dbReference>
<dbReference type="Proteomes" id="UP000278351">
    <property type="component" value="Unassembled WGS sequence"/>
</dbReference>
<keyword evidence="4" id="KW-1185">Reference proteome</keyword>
<dbReference type="InterPro" id="IPR059052">
    <property type="entry name" value="HH_YbhG-like"/>
</dbReference>
<comment type="caution">
    <text evidence="3">The sequence shown here is derived from an EMBL/GenBank/DDBJ whole genome shotgun (WGS) entry which is preliminary data.</text>
</comment>
<dbReference type="AlphaFoldDB" id="A0A3N4PIT1"/>
<evidence type="ECO:0000313" key="4">
    <source>
        <dbReference type="Proteomes" id="UP000278351"/>
    </source>
</evidence>
<dbReference type="Pfam" id="PF25881">
    <property type="entry name" value="HH_YBHG"/>
    <property type="match status" value="1"/>
</dbReference>
<dbReference type="RefSeq" id="WP_123847601.1">
    <property type="nucleotide sequence ID" value="NZ_RPDH01000002.1"/>
</dbReference>
<sequence length="329" mass="36374">MKRFFTQYWALLIPVIILLIALLFLMRGTGAADNTVIGMVDAEYVDVAAEFPGRLDSLLVSQGDTVKEGQLLGVLRTTEINAIRRQAEAAIEAASSQVKLLEKGARPEIIKNAGNLYSIAQEQYNLAQKTYQRMERLYNDSVISGTEKDLIYFKFQAARKEMEIARLNQEMLEKGTQPEIIQTATAILKQAEEGYALTKALTDNTRIHSPAAGIISSLVIHQGEIVSIGYPMMTLQKPLSYFIRFNIRQDAAGALPLGTKTKVRVPGCQPETFEVYVSSVAPSLEFANWVPVKEKGKFELRTFTIECKPADVAAINGLRPGMTAALIMP</sequence>
<evidence type="ECO:0000313" key="3">
    <source>
        <dbReference type="EMBL" id="RPE08602.1"/>
    </source>
</evidence>
<organism evidence="3 4">
    <name type="scientific">Chitinophaga lutea</name>
    <dbReference type="NCBI Taxonomy" id="2488634"/>
    <lineage>
        <taxon>Bacteria</taxon>
        <taxon>Pseudomonadati</taxon>
        <taxon>Bacteroidota</taxon>
        <taxon>Chitinophagia</taxon>
        <taxon>Chitinophagales</taxon>
        <taxon>Chitinophagaceae</taxon>
        <taxon>Chitinophaga</taxon>
    </lineage>
</organism>
<gene>
    <name evidence="3" type="ORF">EGT74_16305</name>
</gene>
<feature type="domain" description="YbhG-like alpha-helical hairpin" evidence="2">
    <location>
        <begin position="86"/>
        <end position="198"/>
    </location>
</feature>
<dbReference type="OrthoDB" id="9793801at2"/>
<dbReference type="Gene3D" id="2.40.30.170">
    <property type="match status" value="1"/>
</dbReference>
<dbReference type="SUPFAM" id="SSF111369">
    <property type="entry name" value="HlyD-like secretion proteins"/>
    <property type="match status" value="2"/>
</dbReference>
<dbReference type="EMBL" id="RPDH01000002">
    <property type="protein sequence ID" value="RPE08602.1"/>
    <property type="molecule type" value="Genomic_DNA"/>
</dbReference>
<accession>A0A3N4PIT1</accession>
<reference evidence="3 4" key="1">
    <citation type="submission" date="2018-11" db="EMBL/GenBank/DDBJ databases">
        <title>Chitinophaga lutea sp.nov., isolate from arsenic contaminated soil.</title>
        <authorList>
            <person name="Zong Y."/>
        </authorList>
    </citation>
    <scope>NUCLEOTIDE SEQUENCE [LARGE SCALE GENOMIC DNA]</scope>
    <source>
        <strain evidence="3 4">ZY74</strain>
    </source>
</reference>
<name>A0A3N4PIT1_9BACT</name>
<evidence type="ECO:0000259" key="2">
    <source>
        <dbReference type="Pfam" id="PF25881"/>
    </source>
</evidence>
<feature type="coiled-coil region" evidence="1">
    <location>
        <begin position="84"/>
        <end position="137"/>
    </location>
</feature>